<dbReference type="AlphaFoldDB" id="A0A820JN82"/>
<dbReference type="EMBL" id="CAJOBG010022187">
    <property type="protein sequence ID" value="CAF4328915.1"/>
    <property type="molecule type" value="Genomic_DNA"/>
</dbReference>
<protein>
    <submittedName>
        <fullName evidence="1">Uncharacterized protein</fullName>
    </submittedName>
</protein>
<evidence type="ECO:0000313" key="2">
    <source>
        <dbReference type="EMBL" id="CAF4983973.1"/>
    </source>
</evidence>
<feature type="non-terminal residue" evidence="1">
    <location>
        <position position="26"/>
    </location>
</feature>
<gene>
    <name evidence="2" type="ORF">BYL167_LOCUS54967</name>
    <name evidence="1" type="ORF">OVN521_LOCUS32243</name>
</gene>
<evidence type="ECO:0000313" key="1">
    <source>
        <dbReference type="EMBL" id="CAF4328915.1"/>
    </source>
</evidence>
<evidence type="ECO:0000313" key="3">
    <source>
        <dbReference type="Proteomes" id="UP000663866"/>
    </source>
</evidence>
<dbReference type="Proteomes" id="UP000663866">
    <property type="component" value="Unassembled WGS sequence"/>
</dbReference>
<proteinExistence type="predicted"/>
<reference evidence="1" key="1">
    <citation type="submission" date="2021-02" db="EMBL/GenBank/DDBJ databases">
        <authorList>
            <person name="Nowell W R."/>
        </authorList>
    </citation>
    <scope>NUCLEOTIDE SEQUENCE</scope>
</reference>
<sequence>MKAKYPSPVIGFKFADVDKDHISAAR</sequence>
<keyword evidence="3" id="KW-1185">Reference proteome</keyword>
<dbReference type="Proteomes" id="UP000681967">
    <property type="component" value="Unassembled WGS sequence"/>
</dbReference>
<organism evidence="1 3">
    <name type="scientific">Rotaria magnacalcarata</name>
    <dbReference type="NCBI Taxonomy" id="392030"/>
    <lineage>
        <taxon>Eukaryota</taxon>
        <taxon>Metazoa</taxon>
        <taxon>Spiralia</taxon>
        <taxon>Gnathifera</taxon>
        <taxon>Rotifera</taxon>
        <taxon>Eurotatoria</taxon>
        <taxon>Bdelloidea</taxon>
        <taxon>Philodinida</taxon>
        <taxon>Philodinidae</taxon>
        <taxon>Rotaria</taxon>
    </lineage>
</organism>
<dbReference type="EMBL" id="CAJOBH010199619">
    <property type="protein sequence ID" value="CAF4983973.1"/>
    <property type="molecule type" value="Genomic_DNA"/>
</dbReference>
<comment type="caution">
    <text evidence="1">The sequence shown here is derived from an EMBL/GenBank/DDBJ whole genome shotgun (WGS) entry which is preliminary data.</text>
</comment>
<name>A0A820JN82_9BILA</name>
<accession>A0A820JN82</accession>